<keyword evidence="1 6" id="KW-0645">Protease</keyword>
<evidence type="ECO:0000256" key="5">
    <source>
        <dbReference type="ARBA" id="ARBA00023049"/>
    </source>
</evidence>
<evidence type="ECO:0000256" key="6">
    <source>
        <dbReference type="RuleBase" id="RU003983"/>
    </source>
</evidence>
<evidence type="ECO:0000313" key="9">
    <source>
        <dbReference type="EMBL" id="QPJ63921.1"/>
    </source>
</evidence>
<name>A0A7T0BZV2_9BACT</name>
<dbReference type="GO" id="GO:0016020">
    <property type="term" value="C:membrane"/>
    <property type="evidence" value="ECO:0007669"/>
    <property type="project" value="TreeGrafter"/>
</dbReference>
<keyword evidence="7" id="KW-0812">Transmembrane</keyword>
<evidence type="ECO:0000256" key="2">
    <source>
        <dbReference type="ARBA" id="ARBA00022723"/>
    </source>
</evidence>
<proteinExistence type="inferred from homology"/>
<feature type="domain" description="Peptidase M48" evidence="8">
    <location>
        <begin position="169"/>
        <end position="357"/>
    </location>
</feature>
<comment type="similarity">
    <text evidence="6">Belongs to the peptidase M48 family.</text>
</comment>
<keyword evidence="3 6" id="KW-0378">Hydrolase</keyword>
<dbReference type="GO" id="GO:0004222">
    <property type="term" value="F:metalloendopeptidase activity"/>
    <property type="evidence" value="ECO:0007669"/>
    <property type="project" value="InterPro"/>
</dbReference>
<dbReference type="Gene3D" id="3.30.2010.10">
    <property type="entry name" value="Metalloproteases ('zincins'), catalytic domain"/>
    <property type="match status" value="1"/>
</dbReference>
<evidence type="ECO:0000313" key="10">
    <source>
        <dbReference type="Proteomes" id="UP000594464"/>
    </source>
</evidence>
<dbReference type="EMBL" id="CP048620">
    <property type="protein sequence ID" value="QPJ63921.1"/>
    <property type="molecule type" value="Genomic_DNA"/>
</dbReference>
<gene>
    <name evidence="9" type="ORF">G3M78_00255</name>
</gene>
<dbReference type="CDD" id="cd07332">
    <property type="entry name" value="M48C_Oma1_like"/>
    <property type="match status" value="1"/>
</dbReference>
<protein>
    <submittedName>
        <fullName evidence="9">M48 family metallopeptidase</fullName>
    </submittedName>
</protein>
<dbReference type="AlphaFoldDB" id="A0A7T0BZV2"/>
<evidence type="ECO:0000256" key="3">
    <source>
        <dbReference type="ARBA" id="ARBA00022801"/>
    </source>
</evidence>
<dbReference type="GO" id="GO:0046872">
    <property type="term" value="F:metal ion binding"/>
    <property type="evidence" value="ECO:0007669"/>
    <property type="project" value="UniProtKB-KW"/>
</dbReference>
<dbReference type="PANTHER" id="PTHR22726">
    <property type="entry name" value="METALLOENDOPEPTIDASE OMA1"/>
    <property type="match status" value="1"/>
</dbReference>
<sequence>MNDSQSADFSSSYFDGLSARKQRVKVSVFTTKLLLTFSDGRAIDWPYVELRSALGPADAEGTLRLERVKEGRPAPETLIIDEPRLFRQIEQAAPAELTRPFHGSKSFKKITILAGLLLLPITLYLLWTQFIPAASERFASSVPVEWETRLGEAALNSFSVSERVMNAPQTQGALEAVAVRLTASVPDYPYPMRIYILDDPQVNAFALPGGHIVFYRGLLQSAASADEIAGVMAHEIQHVLQRHATRGIIRSLTSFLTFYFLIGDVNGAMQTALDIAQNLERLSFSREMEDEADRLGMAMILRAGVPPQGMVRMYKKLGEHALGEAPVSDDDATSSGVFDYFSTHPQTGARVETLQKLAEEHANPPYSPILPGVDWNKMVERELRDDKDILNEGGIAT</sequence>
<evidence type="ECO:0000256" key="4">
    <source>
        <dbReference type="ARBA" id="ARBA00022833"/>
    </source>
</evidence>
<dbReference type="Proteomes" id="UP000594464">
    <property type="component" value="Chromosome"/>
</dbReference>
<keyword evidence="7" id="KW-0472">Membrane</keyword>
<feature type="transmembrane region" description="Helical" evidence="7">
    <location>
        <begin position="110"/>
        <end position="127"/>
    </location>
</feature>
<reference evidence="10" key="1">
    <citation type="submission" date="2020-02" db="EMBL/GenBank/DDBJ databases">
        <title>Genomic and physiological characterization of two novel Nitrospinaceae genera.</title>
        <authorList>
            <person name="Mueller A.J."/>
            <person name="Jung M.-Y."/>
            <person name="Strachan C.R."/>
            <person name="Herbold C.W."/>
            <person name="Kirkegaard R.H."/>
            <person name="Daims H."/>
        </authorList>
    </citation>
    <scope>NUCLEOTIDE SEQUENCE [LARGE SCALE GENOMIC DNA]</scope>
</reference>
<dbReference type="KEGG" id="nva:G3M78_00255"/>
<comment type="cofactor">
    <cofactor evidence="6">
        <name>Zn(2+)</name>
        <dbReference type="ChEBI" id="CHEBI:29105"/>
    </cofactor>
    <text evidence="6">Binds 1 zinc ion per subunit.</text>
</comment>
<evidence type="ECO:0000256" key="1">
    <source>
        <dbReference type="ARBA" id="ARBA00022670"/>
    </source>
</evidence>
<keyword evidence="2" id="KW-0479">Metal-binding</keyword>
<keyword evidence="4 6" id="KW-0862">Zinc</keyword>
<keyword evidence="5 6" id="KW-0482">Metalloprotease</keyword>
<dbReference type="PANTHER" id="PTHR22726:SF1">
    <property type="entry name" value="METALLOENDOPEPTIDASE OMA1, MITOCHONDRIAL"/>
    <property type="match status" value="1"/>
</dbReference>
<dbReference type="Pfam" id="PF01435">
    <property type="entry name" value="Peptidase_M48"/>
    <property type="match status" value="1"/>
</dbReference>
<dbReference type="InterPro" id="IPR051156">
    <property type="entry name" value="Mito/Outer_Membr_Metalloprot"/>
</dbReference>
<evidence type="ECO:0000256" key="7">
    <source>
        <dbReference type="SAM" id="Phobius"/>
    </source>
</evidence>
<evidence type="ECO:0000259" key="8">
    <source>
        <dbReference type="Pfam" id="PF01435"/>
    </source>
</evidence>
<dbReference type="InterPro" id="IPR001915">
    <property type="entry name" value="Peptidase_M48"/>
</dbReference>
<accession>A0A7T0BZV2</accession>
<organism evidence="9 10">
    <name type="scientific">Candidatus Nitrohelix vancouverensis</name>
    <dbReference type="NCBI Taxonomy" id="2705534"/>
    <lineage>
        <taxon>Bacteria</taxon>
        <taxon>Pseudomonadati</taxon>
        <taxon>Nitrospinota/Tectimicrobiota group</taxon>
        <taxon>Nitrospinota</taxon>
        <taxon>Nitrospinia</taxon>
        <taxon>Nitrospinales</taxon>
        <taxon>Nitrospinaceae</taxon>
        <taxon>Candidatus Nitrohelix</taxon>
    </lineage>
</organism>
<keyword evidence="7" id="KW-1133">Transmembrane helix</keyword>
<dbReference type="GO" id="GO:0051603">
    <property type="term" value="P:proteolysis involved in protein catabolic process"/>
    <property type="evidence" value="ECO:0007669"/>
    <property type="project" value="TreeGrafter"/>
</dbReference>